<evidence type="ECO:0000313" key="5">
    <source>
        <dbReference type="Proteomes" id="UP000559404"/>
    </source>
</evidence>
<dbReference type="SUPFAM" id="SSF53756">
    <property type="entry name" value="UDP-Glycosyltransferase/glycogen phosphorylase"/>
    <property type="match status" value="1"/>
</dbReference>
<sequence>MPAPSQTILTQMRKALLLQRDGKPARARPIYEKILKQEPDNAEAANLLGLCFLEQGFAKRALPLFERAIRLAPQEERYRINLCDGLDRLGDDSAQIAAIETALAELPAPTPDLLHRRAGLLRQTGRFAEALAAYDAAVRAAPENAEILVEFGQTLILAGKHEEAERVLRFVLSAEPTHRLAILSLADALNQLDRAPEALEVLRITADRFAVGRDAGYHLSLANAHWGCGAYRAALAETDEAIRLGLTGVDARLLRGKALYHLGRFAEAAVELEQALTLDPQRHDAAMTLGLALLSQGDLARGWTLAERRVEARLKGLITRRFTRPTWQGEPLAGKTLMIWDDQGIGDVLRSASMFEELAERADRLIVECHPKVVPLLARNFPQIEVRQRRHEGANALFSSEDFDCQCAFGALPAHLRPDIASFPERPATLTADPARVAELRRRAPLDGTRPLIGLSWTSGNRTGQRARSYLALADLLPLLSISDAEFVLLDYTDRSAEIAALQEKAPITLHRWDDLDLFDDLETAAALTACMDLVISANTSVADMSGALGVPTWRFGPVTGTILLGQETPPWLPATRYLRLDPEQPAEAVVPRLEADLRDWLAARG</sequence>
<reference evidence="4 5" key="2">
    <citation type="submission" date="2020-08" db="EMBL/GenBank/DDBJ databases">
        <title>Stappia taiwanensis sp. nov., isolated from a coastal thermal spring.</title>
        <authorList>
            <person name="Kampfer P."/>
        </authorList>
    </citation>
    <scope>NUCLEOTIDE SEQUENCE [LARGE SCALE GENOMIC DNA]</scope>
    <source>
        <strain evidence="4 5">DSM 23284</strain>
    </source>
</reference>
<dbReference type="Pfam" id="PF13432">
    <property type="entry name" value="TPR_16"/>
    <property type="match status" value="2"/>
</dbReference>
<dbReference type="GO" id="GO:0009279">
    <property type="term" value="C:cell outer membrane"/>
    <property type="evidence" value="ECO:0007669"/>
    <property type="project" value="TreeGrafter"/>
</dbReference>
<gene>
    <name evidence="4" type="ORF">H1W37_02170</name>
</gene>
<evidence type="ECO:0000256" key="1">
    <source>
        <dbReference type="ARBA" id="ARBA00022737"/>
    </source>
</evidence>
<feature type="repeat" description="TPR" evidence="3">
    <location>
        <begin position="249"/>
        <end position="282"/>
    </location>
</feature>
<dbReference type="SUPFAM" id="SSF48452">
    <property type="entry name" value="TPR-like"/>
    <property type="match status" value="2"/>
</dbReference>
<evidence type="ECO:0000256" key="3">
    <source>
        <dbReference type="PROSITE-ProRule" id="PRU00339"/>
    </source>
</evidence>
<dbReference type="SMART" id="SM00028">
    <property type="entry name" value="TPR"/>
    <property type="match status" value="6"/>
</dbReference>
<feature type="repeat" description="TPR" evidence="3">
    <location>
        <begin position="42"/>
        <end position="75"/>
    </location>
</feature>
<dbReference type="AlphaFoldDB" id="A0A838XIS8"/>
<protein>
    <submittedName>
        <fullName evidence="4">Tetratricopeptide repeat protein</fullName>
    </submittedName>
</protein>
<keyword evidence="5" id="KW-1185">Reference proteome</keyword>
<dbReference type="InterPro" id="IPR050498">
    <property type="entry name" value="Ycf3"/>
</dbReference>
<evidence type="ECO:0000313" key="4">
    <source>
        <dbReference type="EMBL" id="MBA4610445.1"/>
    </source>
</evidence>
<dbReference type="Pfam" id="PF14559">
    <property type="entry name" value="TPR_19"/>
    <property type="match status" value="1"/>
</dbReference>
<dbReference type="Gene3D" id="1.25.40.10">
    <property type="entry name" value="Tetratricopeptide repeat domain"/>
    <property type="match status" value="3"/>
</dbReference>
<accession>A0A838XIS8</accession>
<keyword evidence="1" id="KW-0677">Repeat</keyword>
<dbReference type="Proteomes" id="UP000559404">
    <property type="component" value="Unassembled WGS sequence"/>
</dbReference>
<dbReference type="PANTHER" id="PTHR44858">
    <property type="entry name" value="TETRATRICOPEPTIDE REPEAT PROTEIN 6"/>
    <property type="match status" value="1"/>
</dbReference>
<dbReference type="Gene3D" id="3.40.50.2000">
    <property type="entry name" value="Glycogen Phosphorylase B"/>
    <property type="match status" value="1"/>
</dbReference>
<proteinExistence type="predicted"/>
<evidence type="ECO:0000256" key="2">
    <source>
        <dbReference type="ARBA" id="ARBA00022803"/>
    </source>
</evidence>
<feature type="repeat" description="TPR" evidence="3">
    <location>
        <begin position="111"/>
        <end position="144"/>
    </location>
</feature>
<dbReference type="PROSITE" id="PS50005">
    <property type="entry name" value="TPR"/>
    <property type="match status" value="4"/>
</dbReference>
<dbReference type="RefSeq" id="WP_181758649.1">
    <property type="nucleotide sequence ID" value="NZ_BMCR01000002.1"/>
</dbReference>
<dbReference type="InterPro" id="IPR011990">
    <property type="entry name" value="TPR-like_helical_dom_sf"/>
</dbReference>
<comment type="caution">
    <text evidence="4">The sequence shown here is derived from an EMBL/GenBank/DDBJ whole genome shotgun (WGS) entry which is preliminary data.</text>
</comment>
<feature type="repeat" description="TPR" evidence="3">
    <location>
        <begin position="145"/>
        <end position="178"/>
    </location>
</feature>
<organism evidence="4 5">
    <name type="scientific">Stappia taiwanensis</name>
    <dbReference type="NCBI Taxonomy" id="992267"/>
    <lineage>
        <taxon>Bacteria</taxon>
        <taxon>Pseudomonadati</taxon>
        <taxon>Pseudomonadota</taxon>
        <taxon>Alphaproteobacteria</taxon>
        <taxon>Hyphomicrobiales</taxon>
        <taxon>Stappiaceae</taxon>
        <taxon>Stappia</taxon>
    </lineage>
</organism>
<reference evidence="4 5" key="1">
    <citation type="submission" date="2020-07" db="EMBL/GenBank/DDBJ databases">
        <authorList>
            <person name="Li M."/>
        </authorList>
    </citation>
    <scope>NUCLEOTIDE SEQUENCE [LARGE SCALE GENOMIC DNA]</scope>
    <source>
        <strain evidence="4 5">DSM 23284</strain>
    </source>
</reference>
<dbReference type="GO" id="GO:0046813">
    <property type="term" value="P:receptor-mediated virion attachment to host cell"/>
    <property type="evidence" value="ECO:0007669"/>
    <property type="project" value="TreeGrafter"/>
</dbReference>
<dbReference type="EMBL" id="JACEON010000002">
    <property type="protein sequence ID" value="MBA4610445.1"/>
    <property type="molecule type" value="Genomic_DNA"/>
</dbReference>
<name>A0A838XIS8_9HYPH</name>
<dbReference type="PANTHER" id="PTHR44858:SF1">
    <property type="entry name" value="UDP-N-ACETYLGLUCOSAMINE--PEPTIDE N-ACETYLGLUCOSAMINYLTRANSFERASE SPINDLY-RELATED"/>
    <property type="match status" value="1"/>
</dbReference>
<keyword evidence="2 3" id="KW-0802">TPR repeat</keyword>
<dbReference type="InterPro" id="IPR019734">
    <property type="entry name" value="TPR_rpt"/>
</dbReference>